<dbReference type="OrthoDB" id="9801383at2"/>
<dbReference type="Pfam" id="PF05787">
    <property type="entry name" value="PhoX"/>
    <property type="match status" value="1"/>
</dbReference>
<keyword evidence="3" id="KW-1185">Reference proteome</keyword>
<dbReference type="RefSeq" id="WP_131167015.1">
    <property type="nucleotide sequence ID" value="NZ_SDMQ01000002.1"/>
</dbReference>
<name>A0A4Q9KFN5_9ACTN</name>
<evidence type="ECO:0000313" key="3">
    <source>
        <dbReference type="Proteomes" id="UP000292373"/>
    </source>
</evidence>
<protein>
    <submittedName>
        <fullName evidence="2">PhoX family phosphatase</fullName>
    </submittedName>
</protein>
<dbReference type="SUPFAM" id="SSF63825">
    <property type="entry name" value="YWTD domain"/>
    <property type="match status" value="1"/>
</dbReference>
<gene>
    <name evidence="2" type="ORF">ET989_02640</name>
</gene>
<dbReference type="PROSITE" id="PS51318">
    <property type="entry name" value="TAT"/>
    <property type="match status" value="1"/>
</dbReference>
<dbReference type="InterPro" id="IPR006311">
    <property type="entry name" value="TAT_signal"/>
</dbReference>
<dbReference type="EMBL" id="SDMQ01000002">
    <property type="protein sequence ID" value="TBT87229.1"/>
    <property type="molecule type" value="Genomic_DNA"/>
</dbReference>
<feature type="compositionally biased region" description="Polar residues" evidence="1">
    <location>
        <begin position="672"/>
        <end position="682"/>
    </location>
</feature>
<dbReference type="PANTHER" id="PTHR35399">
    <property type="entry name" value="SLR8030 PROTEIN"/>
    <property type="match status" value="1"/>
</dbReference>
<dbReference type="Proteomes" id="UP000292373">
    <property type="component" value="Unassembled WGS sequence"/>
</dbReference>
<accession>A0A4Q9KFN5</accession>
<organism evidence="2 3">
    <name type="scientific">Propioniciclava sinopodophylli</name>
    <dbReference type="NCBI Taxonomy" id="1837344"/>
    <lineage>
        <taxon>Bacteria</taxon>
        <taxon>Bacillati</taxon>
        <taxon>Actinomycetota</taxon>
        <taxon>Actinomycetes</taxon>
        <taxon>Propionibacteriales</taxon>
        <taxon>Propionibacteriaceae</taxon>
        <taxon>Propioniciclava</taxon>
    </lineage>
</organism>
<feature type="compositionally biased region" description="Polar residues" evidence="1">
    <location>
        <begin position="644"/>
        <end position="653"/>
    </location>
</feature>
<sequence length="702" mass="75287">MADSRRRLLNLLAPAPVHGNRSSLTCRFKCGDACFHEVPNTSENEYLGDIIDSVISRRGLMKVGVVAAGAAAVAGTGVSAFVNAPRAAALDTRGGLPGLGWTPIAPSTADAVVVPQGFAQDIVIRWGDPILAGAPQFDPYAQTAAKQAGQFGYNCDYLGFFPLDKRHEIMVVNHEYTDEVIMFPAYDAANPTREQVEVAWAAHGLSVVVVKKNQGNGKLTPVVGHRLNRRFTATSDFEVTGPARGSRYLKTSADATGYKVRGTLNNCAGGNTPWGTVLSGEENFNQYFANGAAVQGGLPQQAISRYGIPTGASERKWERFDDRFDLSREPNEVLRQGWVVEIDPFDPTSTPKKRSMLGRTKHEAGTSVIAKDGRAVVYSGDDERFDYLYKFVSTKKVQPGGAKANADLLDTGTLYVARFTGDSPAAEIDGKGTLPSDGAFDGTGEWIPLCTDTESFVDGFTVEEVLVFTRLAADKVGATKMDRPEDVETNPVNGKVYMALTNNTQRGTAGKAGVDEANPRTANKHGHVMEMSEAGQDPAATTFGWNILLLCGDPNDPSTYFAGADRSKVSPISCPDNVTFDEHGNLWISTDGNQLGAHDGLYAVPLAGEHRGEVRQFLSVPTGAETCGPWVTEERVNICVQHPGETNGSTFEDPSSHWPDGGDSLPRPSVVTIWQQGKSAANQRGPKAPAGPRGQRIPDPKA</sequence>
<evidence type="ECO:0000256" key="1">
    <source>
        <dbReference type="SAM" id="MobiDB-lite"/>
    </source>
</evidence>
<evidence type="ECO:0000313" key="2">
    <source>
        <dbReference type="EMBL" id="TBT87229.1"/>
    </source>
</evidence>
<dbReference type="InterPro" id="IPR008557">
    <property type="entry name" value="PhoX"/>
</dbReference>
<feature type="region of interest" description="Disordered" evidence="1">
    <location>
        <begin position="643"/>
        <end position="702"/>
    </location>
</feature>
<dbReference type="PANTHER" id="PTHR35399:SF2">
    <property type="entry name" value="DUF839 DOMAIN-CONTAINING PROTEIN"/>
    <property type="match status" value="1"/>
</dbReference>
<reference evidence="2 3" key="1">
    <citation type="submission" date="2019-01" db="EMBL/GenBank/DDBJ databases">
        <title>Lactibacter flavus gen. nov., sp. nov., a novel bacterium of the family Propionibacteriaceae isolated from raw milk and dairy products.</title>
        <authorList>
            <person name="Huptas C."/>
            <person name="Wenning M."/>
            <person name="Breitenwieser F."/>
            <person name="Doll E."/>
            <person name="Von Neubeck M."/>
            <person name="Busse H.-J."/>
            <person name="Scherer S."/>
        </authorList>
    </citation>
    <scope>NUCLEOTIDE SEQUENCE [LARGE SCALE GENOMIC DNA]</scope>
    <source>
        <strain evidence="2 3">KCTC 33808</strain>
    </source>
</reference>
<dbReference type="AlphaFoldDB" id="A0A4Q9KFN5"/>
<proteinExistence type="predicted"/>
<comment type="caution">
    <text evidence="2">The sequence shown here is derived from an EMBL/GenBank/DDBJ whole genome shotgun (WGS) entry which is preliminary data.</text>
</comment>